<organism evidence="8 9">
    <name type="scientific">Thamnocephalis sphaerospora</name>
    <dbReference type="NCBI Taxonomy" id="78915"/>
    <lineage>
        <taxon>Eukaryota</taxon>
        <taxon>Fungi</taxon>
        <taxon>Fungi incertae sedis</taxon>
        <taxon>Zoopagomycota</taxon>
        <taxon>Zoopagomycotina</taxon>
        <taxon>Zoopagomycetes</taxon>
        <taxon>Zoopagales</taxon>
        <taxon>Sigmoideomycetaceae</taxon>
        <taxon>Thamnocephalis</taxon>
    </lineage>
</organism>
<evidence type="ECO:0000313" key="8">
    <source>
        <dbReference type="EMBL" id="RKP10626.1"/>
    </source>
</evidence>
<evidence type="ECO:0000256" key="6">
    <source>
        <dbReference type="RuleBase" id="RU362025"/>
    </source>
</evidence>
<dbReference type="GO" id="GO:0032259">
    <property type="term" value="P:methylation"/>
    <property type="evidence" value="ECO:0007669"/>
    <property type="project" value="UniProtKB-KW"/>
</dbReference>
<dbReference type="PANTHER" id="PTHR44068">
    <property type="entry name" value="ZGC:194242"/>
    <property type="match status" value="1"/>
</dbReference>
<keyword evidence="6" id="KW-0753">Steroid metabolism</keyword>
<dbReference type="OrthoDB" id="540004at2759"/>
<comment type="pathway">
    <text evidence="6">Steroid metabolism.</text>
</comment>
<dbReference type="EMBL" id="KZ992444">
    <property type="protein sequence ID" value="RKP10626.1"/>
    <property type="molecule type" value="Genomic_DNA"/>
</dbReference>
<dbReference type="GO" id="GO:0005783">
    <property type="term" value="C:endoplasmic reticulum"/>
    <property type="evidence" value="ECO:0007669"/>
    <property type="project" value="TreeGrafter"/>
</dbReference>
<dbReference type="Pfam" id="PF08241">
    <property type="entry name" value="Methyltransf_11"/>
    <property type="match status" value="1"/>
</dbReference>
<dbReference type="InterPro" id="IPR050447">
    <property type="entry name" value="Erg6_SMT_methyltransf"/>
</dbReference>
<reference evidence="9" key="1">
    <citation type="journal article" date="2018" name="Nat. Microbiol.">
        <title>Leveraging single-cell genomics to expand the fungal tree of life.</title>
        <authorList>
            <person name="Ahrendt S.R."/>
            <person name="Quandt C.A."/>
            <person name="Ciobanu D."/>
            <person name="Clum A."/>
            <person name="Salamov A."/>
            <person name="Andreopoulos B."/>
            <person name="Cheng J.F."/>
            <person name="Woyke T."/>
            <person name="Pelin A."/>
            <person name="Henrissat B."/>
            <person name="Reynolds N.K."/>
            <person name="Benny G.L."/>
            <person name="Smith M.E."/>
            <person name="James T.Y."/>
            <person name="Grigoriev I.V."/>
        </authorList>
    </citation>
    <scope>NUCLEOTIDE SEQUENCE [LARGE SCALE GENOMIC DNA]</scope>
    <source>
        <strain evidence="9">RSA 1356</strain>
    </source>
</reference>
<evidence type="ECO:0000259" key="7">
    <source>
        <dbReference type="PROSITE" id="PS51685"/>
    </source>
</evidence>
<keyword evidence="6" id="KW-0752">Steroid biosynthesis</keyword>
<evidence type="ECO:0000256" key="1">
    <source>
        <dbReference type="ARBA" id="ARBA00022603"/>
    </source>
</evidence>
<comment type="similarity">
    <text evidence="4 5 6">Belongs to the class I-like SAM-binding methyltransferase superfamily. Erg6/SMT family.</text>
</comment>
<evidence type="ECO:0000256" key="2">
    <source>
        <dbReference type="ARBA" id="ARBA00022679"/>
    </source>
</evidence>
<keyword evidence="6" id="KW-0756">Sterol biosynthesis</keyword>
<evidence type="ECO:0000313" key="9">
    <source>
        <dbReference type="Proteomes" id="UP000271241"/>
    </source>
</evidence>
<accession>A0A4P9XWC6</accession>
<dbReference type="InterPro" id="IPR013216">
    <property type="entry name" value="Methyltransf_11"/>
</dbReference>
<dbReference type="SUPFAM" id="SSF53335">
    <property type="entry name" value="S-adenosyl-L-methionine-dependent methyltransferases"/>
    <property type="match status" value="1"/>
</dbReference>
<sequence length="383" mass="42832">MTPTPTASQLSTAVLSSGDAVAEQEYTKVLHGKKKQTEETNFFAKVVSKDRALHGEAVENYVNFFKADRERAERGEDAREERSERMGNYARLTNTYYNLVTDLYEYGWGQSFHFARSYPGESFRQSIARHEHYLAHRLGLQPGMKVLDVGCGVGGPAREMIHFADVNVTGLNNNEYQLERAAVYAAREKISNKWSSVKGDFMKMDIPDNSFDAVYAIEATVHAPELSGVYGEIFRVLKPGCRFACYEWCMTDRYDDSNPEHRRIRLGIEEGNGIPQMVGTADALAALRQVGFNVEYHEAVGANDPVPWYTPLEGNWTRGFALTSVGVHLTDALCFVMEKLGMAPAGTRQVSQMLLDARSYLVAGAKLGIFTPMFCFVARKPEA</sequence>
<dbReference type="CDD" id="cd02440">
    <property type="entry name" value="AdoMet_MTases"/>
    <property type="match status" value="1"/>
</dbReference>
<comment type="function">
    <text evidence="6">Catalyzes the transfer of methyl groups from S-adenosyl-methionine to the C-24 of sterols.</text>
</comment>
<dbReference type="Gene3D" id="3.40.50.150">
    <property type="entry name" value="Vaccinia Virus protein VP39"/>
    <property type="match status" value="1"/>
</dbReference>
<name>A0A4P9XWC6_9FUNG</name>
<dbReference type="AlphaFoldDB" id="A0A4P9XWC6"/>
<keyword evidence="6" id="KW-0443">Lipid metabolism</keyword>
<dbReference type="GO" id="GO:0006696">
    <property type="term" value="P:ergosterol biosynthetic process"/>
    <property type="evidence" value="ECO:0007669"/>
    <property type="project" value="TreeGrafter"/>
</dbReference>
<dbReference type="InterPro" id="IPR030384">
    <property type="entry name" value="MeTrfase_SMT"/>
</dbReference>
<dbReference type="InterPro" id="IPR013705">
    <property type="entry name" value="Sterol_MeTrfase_C"/>
</dbReference>
<evidence type="ECO:0000256" key="3">
    <source>
        <dbReference type="ARBA" id="ARBA00022691"/>
    </source>
</evidence>
<evidence type="ECO:0000256" key="5">
    <source>
        <dbReference type="PROSITE-ProRule" id="PRU01022"/>
    </source>
</evidence>
<keyword evidence="2 5" id="KW-0808">Transferase</keyword>
<dbReference type="PANTHER" id="PTHR44068:SF1">
    <property type="entry name" value="HYPOTHETICAL LOC100005854"/>
    <property type="match status" value="1"/>
</dbReference>
<dbReference type="Pfam" id="PF08498">
    <property type="entry name" value="Sterol_MT_C"/>
    <property type="match status" value="1"/>
</dbReference>
<dbReference type="PROSITE" id="PS51685">
    <property type="entry name" value="SAM_MT_ERG6_SMT"/>
    <property type="match status" value="1"/>
</dbReference>
<keyword evidence="3 5" id="KW-0949">S-adenosyl-L-methionine</keyword>
<dbReference type="EC" id="2.1.1.-" evidence="6"/>
<dbReference type="InterPro" id="IPR029063">
    <property type="entry name" value="SAM-dependent_MTases_sf"/>
</dbReference>
<feature type="domain" description="SAM-dependent methyltransferase Erg6/SMT-type" evidence="7">
    <location>
        <begin position="96"/>
        <end position="381"/>
    </location>
</feature>
<gene>
    <name evidence="8" type="ORF">THASP1DRAFT_21701</name>
</gene>
<dbReference type="Proteomes" id="UP000271241">
    <property type="component" value="Unassembled WGS sequence"/>
</dbReference>
<evidence type="ECO:0000256" key="4">
    <source>
        <dbReference type="ARBA" id="ARBA00038188"/>
    </source>
</evidence>
<dbReference type="GO" id="GO:0003838">
    <property type="term" value="F:sterol 24-C-methyltransferase activity"/>
    <property type="evidence" value="ECO:0007669"/>
    <property type="project" value="TreeGrafter"/>
</dbReference>
<keyword evidence="9" id="KW-1185">Reference proteome</keyword>
<dbReference type="STRING" id="78915.A0A4P9XWC6"/>
<protein>
    <recommendedName>
        <fullName evidence="6">Sterol 24-C-methyltransferase</fullName>
        <ecNumber evidence="6">2.1.1.-</ecNumber>
    </recommendedName>
    <alternativeName>
        <fullName evidence="6">Delta(24)-sterol C-methyltransferase</fullName>
    </alternativeName>
</protein>
<proteinExistence type="inferred from homology"/>
<keyword evidence="6" id="KW-0444">Lipid biosynthesis</keyword>
<keyword evidence="6" id="KW-1207">Sterol metabolism</keyword>
<keyword evidence="1 5" id="KW-0489">Methyltransferase</keyword>